<dbReference type="AlphaFoldDB" id="A0A1M6YBS9"/>
<organism evidence="1 2">
    <name type="scientific">Pseudonocardia thermophila</name>
    <dbReference type="NCBI Taxonomy" id="1848"/>
    <lineage>
        <taxon>Bacteria</taxon>
        <taxon>Bacillati</taxon>
        <taxon>Actinomycetota</taxon>
        <taxon>Actinomycetes</taxon>
        <taxon>Pseudonocardiales</taxon>
        <taxon>Pseudonocardiaceae</taxon>
        <taxon>Pseudonocardia</taxon>
    </lineage>
</organism>
<dbReference type="Pfam" id="PF11228">
    <property type="entry name" value="DUF3027"/>
    <property type="match status" value="1"/>
</dbReference>
<proteinExistence type="predicted"/>
<protein>
    <recommendedName>
        <fullName evidence="3">DUF3027 domain-containing protein</fullName>
    </recommendedName>
</protein>
<dbReference type="STRING" id="1848.SAMN05443637_119108"/>
<evidence type="ECO:0008006" key="3">
    <source>
        <dbReference type="Google" id="ProtNLM"/>
    </source>
</evidence>
<evidence type="ECO:0000313" key="2">
    <source>
        <dbReference type="Proteomes" id="UP000184363"/>
    </source>
</evidence>
<gene>
    <name evidence="1" type="ORF">SAMN05443637_119108</name>
</gene>
<evidence type="ECO:0000313" key="1">
    <source>
        <dbReference type="EMBL" id="SHL15602.1"/>
    </source>
</evidence>
<dbReference type="RefSeq" id="WP_327194779.1">
    <property type="nucleotide sequence ID" value="NZ_CALGVN010000013.1"/>
</dbReference>
<dbReference type="InterPro" id="IPR021391">
    <property type="entry name" value="DUF3027"/>
</dbReference>
<reference evidence="1 2" key="1">
    <citation type="submission" date="2016-11" db="EMBL/GenBank/DDBJ databases">
        <authorList>
            <person name="Jaros S."/>
            <person name="Januszkiewicz K."/>
            <person name="Wedrychowicz H."/>
        </authorList>
    </citation>
    <scope>NUCLEOTIDE SEQUENCE [LARGE SCALE GENOMIC DNA]</scope>
    <source>
        <strain evidence="1 2">DSM 43832</strain>
    </source>
</reference>
<dbReference type="Proteomes" id="UP000184363">
    <property type="component" value="Unassembled WGS sequence"/>
</dbReference>
<keyword evidence="2" id="KW-1185">Reference proteome</keyword>
<name>A0A1M6YBS9_PSETH</name>
<dbReference type="EMBL" id="FRAP01000019">
    <property type="protein sequence ID" value="SHL15602.1"/>
    <property type="molecule type" value="Genomic_DNA"/>
</dbReference>
<sequence>MTSAPDSDHTAVLVAAVEQARAAAVEEAVADLGPETGETAVGEHLRAFEEPGGAVTHQFEARQPGYRGWMWTVTLAGGHPVTVSEVVLLPGDDALIAPPWVPWEQRVRPGDLGVGDLLPTRPDDPRLVPAYVQNDDPAVEEVATEIGLGREKVMSREGRLAAAARWHDGPHGPDSDMARAAPERCGTCGFFLPLAGSLRAAFGVCGNEYSPADGSVVSVEFGCGAHSAVQVEQGSPVAVAELVYDDGVDMEVVPEHDPVVVTS</sequence>
<accession>A0A1M6YBS9</accession>